<comment type="caution">
    <text evidence="1">The sequence shown here is derived from an EMBL/GenBank/DDBJ whole genome shotgun (WGS) entry which is preliminary data.</text>
</comment>
<protein>
    <recommendedName>
        <fullName evidence="3">Immunity protein 30 domain-containing protein</fullName>
    </recommendedName>
</protein>
<dbReference type="EMBL" id="BMBA01000001">
    <property type="protein sequence ID" value="GFZ30135.1"/>
    <property type="molecule type" value="Genomic_DNA"/>
</dbReference>
<sequence length="136" mass="16297">MYNELDEFLSAETTVDYWYDDGFSIARDILNEFSSNDWQKLFNEVLNKDLDWQRKLIYCIDNQVIEEELTIICKLLLIDDEELFEMCIDSLRTFDNELGRLLIKKNPEIIMEVEKRINLAGNATKRVLKDFLRKFQ</sequence>
<organism evidence="1 2">
    <name type="scientific">Clostridium zeae</name>
    <dbReference type="NCBI Taxonomy" id="2759022"/>
    <lineage>
        <taxon>Bacteria</taxon>
        <taxon>Bacillati</taxon>
        <taxon>Bacillota</taxon>
        <taxon>Clostridia</taxon>
        <taxon>Eubacteriales</taxon>
        <taxon>Clostridiaceae</taxon>
        <taxon>Clostridium</taxon>
    </lineage>
</organism>
<reference evidence="1 2" key="1">
    <citation type="journal article" date="2021" name="Int. J. Syst. Evol. Microbiol.">
        <title>Clostridium zeae sp. nov., isolated from corn silage.</title>
        <authorList>
            <person name="Kobayashi H."/>
            <person name="Tanizawa Y."/>
            <person name="Yagura M."/>
            <person name="Sakamoto M."/>
            <person name="Ohkuma M."/>
            <person name="Tohno M."/>
        </authorList>
    </citation>
    <scope>NUCLEOTIDE SEQUENCE [LARGE SCALE GENOMIC DNA]</scope>
    <source>
        <strain evidence="1 2">CSC2</strain>
    </source>
</reference>
<keyword evidence="2" id="KW-1185">Reference proteome</keyword>
<dbReference type="RefSeq" id="WP_206868134.1">
    <property type="nucleotide sequence ID" value="NZ_BMBA01000001.1"/>
</dbReference>
<name>A0ABQ1E5W6_9CLOT</name>
<evidence type="ECO:0000313" key="1">
    <source>
        <dbReference type="EMBL" id="GFZ30135.1"/>
    </source>
</evidence>
<proteinExistence type="predicted"/>
<evidence type="ECO:0008006" key="3">
    <source>
        <dbReference type="Google" id="ProtNLM"/>
    </source>
</evidence>
<gene>
    <name evidence="1" type="ORF">CSC2_06610</name>
</gene>
<dbReference type="Proteomes" id="UP000663802">
    <property type="component" value="Unassembled WGS sequence"/>
</dbReference>
<accession>A0ABQ1E5W6</accession>
<evidence type="ECO:0000313" key="2">
    <source>
        <dbReference type="Proteomes" id="UP000663802"/>
    </source>
</evidence>